<sequence length="125" mass="11949">MCSGCHQHSAQSNNCCPHWVDKHRPTAPRAQSCGGQGPNGGSIGVITGGGVAGIAPSSGATDPSVGNIAGFAGASGNNMTVGFKPAGHASSAGLTSSGNCGSGGFAGKSVCDIARPIPPSTVSTN</sequence>
<dbReference type="EMBL" id="CAAALY010277779">
    <property type="protein sequence ID" value="VEL42944.1"/>
    <property type="molecule type" value="Genomic_DNA"/>
</dbReference>
<organism evidence="1 2">
    <name type="scientific">Protopolystoma xenopodis</name>
    <dbReference type="NCBI Taxonomy" id="117903"/>
    <lineage>
        <taxon>Eukaryota</taxon>
        <taxon>Metazoa</taxon>
        <taxon>Spiralia</taxon>
        <taxon>Lophotrochozoa</taxon>
        <taxon>Platyhelminthes</taxon>
        <taxon>Monogenea</taxon>
        <taxon>Polyopisthocotylea</taxon>
        <taxon>Polystomatidea</taxon>
        <taxon>Polystomatidae</taxon>
        <taxon>Protopolystoma</taxon>
    </lineage>
</organism>
<comment type="caution">
    <text evidence="1">The sequence shown here is derived from an EMBL/GenBank/DDBJ whole genome shotgun (WGS) entry which is preliminary data.</text>
</comment>
<evidence type="ECO:0000313" key="2">
    <source>
        <dbReference type="Proteomes" id="UP000784294"/>
    </source>
</evidence>
<reference evidence="1" key="1">
    <citation type="submission" date="2018-11" db="EMBL/GenBank/DDBJ databases">
        <authorList>
            <consortium name="Pathogen Informatics"/>
        </authorList>
    </citation>
    <scope>NUCLEOTIDE SEQUENCE</scope>
</reference>
<evidence type="ECO:0000313" key="1">
    <source>
        <dbReference type="EMBL" id="VEL42944.1"/>
    </source>
</evidence>
<keyword evidence="2" id="KW-1185">Reference proteome</keyword>
<accession>A0A3S5FH87</accession>
<dbReference type="Proteomes" id="UP000784294">
    <property type="component" value="Unassembled WGS sequence"/>
</dbReference>
<protein>
    <submittedName>
        <fullName evidence="1">Uncharacterized protein</fullName>
    </submittedName>
</protein>
<name>A0A3S5FH87_9PLAT</name>
<dbReference type="AlphaFoldDB" id="A0A3S5FH87"/>
<proteinExistence type="predicted"/>
<gene>
    <name evidence="1" type="ORF">PXEA_LOCUS36384</name>
</gene>